<evidence type="ECO:0000313" key="1">
    <source>
        <dbReference type="EMBL" id="GAA3538839.1"/>
    </source>
</evidence>
<proteinExistence type="predicted"/>
<reference evidence="2" key="1">
    <citation type="journal article" date="2019" name="Int. J. Syst. Evol. Microbiol.">
        <title>The Global Catalogue of Microorganisms (GCM) 10K type strain sequencing project: providing services to taxonomists for standard genome sequencing and annotation.</title>
        <authorList>
            <consortium name="The Broad Institute Genomics Platform"/>
            <consortium name="The Broad Institute Genome Sequencing Center for Infectious Disease"/>
            <person name="Wu L."/>
            <person name="Ma J."/>
        </authorList>
    </citation>
    <scope>NUCLEOTIDE SEQUENCE [LARGE SCALE GENOMIC DNA]</scope>
    <source>
        <strain evidence="2">JCM 17326</strain>
    </source>
</reference>
<gene>
    <name evidence="1" type="ORF">GCM10022419_018550</name>
</gene>
<name>A0ABP6VQ65_9ACTN</name>
<comment type="caution">
    <text evidence="1">The sequence shown here is derived from an EMBL/GenBank/DDBJ whole genome shotgun (WGS) entry which is preliminary data.</text>
</comment>
<evidence type="ECO:0000313" key="2">
    <source>
        <dbReference type="Proteomes" id="UP001500630"/>
    </source>
</evidence>
<keyword evidence="2" id="KW-1185">Reference proteome</keyword>
<organism evidence="1 2">
    <name type="scientific">Nonomuraea rosea</name>
    <dbReference type="NCBI Taxonomy" id="638574"/>
    <lineage>
        <taxon>Bacteria</taxon>
        <taxon>Bacillati</taxon>
        <taxon>Actinomycetota</taxon>
        <taxon>Actinomycetes</taxon>
        <taxon>Streptosporangiales</taxon>
        <taxon>Streptosporangiaceae</taxon>
        <taxon>Nonomuraea</taxon>
    </lineage>
</organism>
<dbReference type="EMBL" id="BAABDQ010000003">
    <property type="protein sequence ID" value="GAA3538839.1"/>
    <property type="molecule type" value="Genomic_DNA"/>
</dbReference>
<dbReference type="Proteomes" id="UP001500630">
    <property type="component" value="Unassembled WGS sequence"/>
</dbReference>
<sequence length="62" mass="6491">MSGREMPIFTGPCCCPGEATPGSSVFAQAVSPSAHIEMIARPFRTLAIEETPVRRGAAKALS</sequence>
<accession>A0ABP6VQ65</accession>
<protein>
    <submittedName>
        <fullName evidence="1">Uncharacterized protein</fullName>
    </submittedName>
</protein>